<evidence type="ECO:0000313" key="1">
    <source>
        <dbReference type="EMBL" id="KAA8560472.1"/>
    </source>
</evidence>
<accession>A0A5M9IWS1</accession>
<organism evidence="1 2">
    <name type="scientific">Pseudomonas extremaustralis</name>
    <dbReference type="NCBI Taxonomy" id="359110"/>
    <lineage>
        <taxon>Bacteria</taxon>
        <taxon>Pseudomonadati</taxon>
        <taxon>Pseudomonadota</taxon>
        <taxon>Gammaproteobacteria</taxon>
        <taxon>Pseudomonadales</taxon>
        <taxon>Pseudomonadaceae</taxon>
        <taxon>Pseudomonas</taxon>
    </lineage>
</organism>
<protein>
    <submittedName>
        <fullName evidence="1">Uncharacterized protein</fullName>
    </submittedName>
</protein>
<name>A0A5M9IWS1_9PSED</name>
<sequence>MRQLNAQKYAVFRALHADFIVLFKQQHMLFAASQTVSQFLLATTGYH</sequence>
<gene>
    <name evidence="1" type="ORF">FX985_00516</name>
</gene>
<proteinExistence type="predicted"/>
<dbReference type="AlphaFoldDB" id="A0A5M9IWS1"/>
<reference evidence="1 2" key="1">
    <citation type="journal article" date="2018" name="Plant Biotechnol. Rep.">
        <title>Diversity and antifungal activity of endophytic bacteria associated with Panax ginseng seedlings.</title>
        <authorList>
            <person name="Park J.M."/>
            <person name="Hong C.E."/>
            <person name="Jo S.H."/>
        </authorList>
    </citation>
    <scope>NUCLEOTIDE SEQUENCE [LARGE SCALE GENOMIC DNA]</scope>
    <source>
        <strain evidence="1 2">PgKB38</strain>
    </source>
</reference>
<dbReference type="EMBL" id="VTFH01000001">
    <property type="protein sequence ID" value="KAA8560472.1"/>
    <property type="molecule type" value="Genomic_DNA"/>
</dbReference>
<dbReference type="RefSeq" id="WP_024073286.1">
    <property type="nucleotide sequence ID" value="NZ_JAVDSE010000004.1"/>
</dbReference>
<dbReference type="Proteomes" id="UP000323425">
    <property type="component" value="Unassembled WGS sequence"/>
</dbReference>
<evidence type="ECO:0000313" key="2">
    <source>
        <dbReference type="Proteomes" id="UP000323425"/>
    </source>
</evidence>
<comment type="caution">
    <text evidence="1">The sequence shown here is derived from an EMBL/GenBank/DDBJ whole genome shotgun (WGS) entry which is preliminary data.</text>
</comment>